<name>A0A016THA0_9BILA</name>
<comment type="caution">
    <text evidence="1">The sequence shown here is derived from an EMBL/GenBank/DDBJ whole genome shotgun (WGS) entry which is preliminary data.</text>
</comment>
<dbReference type="AlphaFoldDB" id="A0A016THA0"/>
<keyword evidence="2" id="KW-1185">Reference proteome</keyword>
<evidence type="ECO:0000313" key="2">
    <source>
        <dbReference type="Proteomes" id="UP000024635"/>
    </source>
</evidence>
<reference evidence="2" key="1">
    <citation type="journal article" date="2015" name="Nat. Genet.">
        <title>The genome and transcriptome of the zoonotic hookworm Ancylostoma ceylanicum identify infection-specific gene families.</title>
        <authorList>
            <person name="Schwarz E.M."/>
            <person name="Hu Y."/>
            <person name="Antoshechkin I."/>
            <person name="Miller M.M."/>
            <person name="Sternberg P.W."/>
            <person name="Aroian R.V."/>
        </authorList>
    </citation>
    <scope>NUCLEOTIDE SEQUENCE</scope>
    <source>
        <strain evidence="2">HY135</strain>
    </source>
</reference>
<sequence>MSMHQNDRVERIGDISADGRVDKAMDSQSINLNGVERGDLDRIPLEAKEVQMDGDDVKLRNFFAFSYCLHSIMMGVA</sequence>
<dbReference type="EMBL" id="JARK01001436">
    <property type="protein sequence ID" value="EYC02369.1"/>
    <property type="molecule type" value="Genomic_DNA"/>
</dbReference>
<gene>
    <name evidence="1" type="primary">Acey_s0100.g3256</name>
    <name evidence="1" type="ORF">Y032_0100g3256</name>
</gene>
<dbReference type="Proteomes" id="UP000024635">
    <property type="component" value="Unassembled WGS sequence"/>
</dbReference>
<organism evidence="1 2">
    <name type="scientific">Ancylostoma ceylanicum</name>
    <dbReference type="NCBI Taxonomy" id="53326"/>
    <lineage>
        <taxon>Eukaryota</taxon>
        <taxon>Metazoa</taxon>
        <taxon>Ecdysozoa</taxon>
        <taxon>Nematoda</taxon>
        <taxon>Chromadorea</taxon>
        <taxon>Rhabditida</taxon>
        <taxon>Rhabditina</taxon>
        <taxon>Rhabditomorpha</taxon>
        <taxon>Strongyloidea</taxon>
        <taxon>Ancylostomatidae</taxon>
        <taxon>Ancylostomatinae</taxon>
        <taxon>Ancylostoma</taxon>
    </lineage>
</organism>
<evidence type="ECO:0000313" key="1">
    <source>
        <dbReference type="EMBL" id="EYC02369.1"/>
    </source>
</evidence>
<accession>A0A016THA0</accession>
<protein>
    <submittedName>
        <fullName evidence="1">Uncharacterized protein</fullName>
    </submittedName>
</protein>
<proteinExistence type="predicted"/>